<dbReference type="PANTHER" id="PTHR11690:SF248">
    <property type="entry name" value="PICKPOCKET 17, ISOFORM A"/>
    <property type="match status" value="1"/>
</dbReference>
<name>A0A814S8X0_9BILA</name>
<evidence type="ECO:0000313" key="13">
    <source>
        <dbReference type="EMBL" id="CAF1143861.1"/>
    </source>
</evidence>
<evidence type="ECO:0000256" key="1">
    <source>
        <dbReference type="ARBA" id="ARBA00004141"/>
    </source>
</evidence>
<keyword evidence="4 11" id="KW-0812">Transmembrane</keyword>
<evidence type="ECO:0000256" key="8">
    <source>
        <dbReference type="ARBA" id="ARBA00023136"/>
    </source>
</evidence>
<sequence length="571" mass="65112">MTDTTIKHIATVFPIDAKALEPDPKFRRRRSIIREFSLNTSTHGIPGIARSQNIHNRIFWIVSTLIFTGIMLFFIVESMKAYFNYPTQTSVSFIVERSQAFPAVSICNYSPMRFDNFIEPFLNFTKFLNLTYTNDTSTISIELVPYITEFVQNLLNDSEPVTSYFFPLNSTLISCLYNGQRCQANDFIPFYSSSFGRCYTFNAKMKLNQSSVRSTTDFGDVSVGMIAMIHDNTELPLIEVAGIQLEPGRRHKLSYKKKIHELLSSPYSDCTNQISLVIQTMFNQYADADYAYSQVLYVSVGMMAMIHDNTELPLIEVAGIQLEPGRKYKLSYKKKIYQLLPSPYSDCTNKIPLVMQAMFNRYAGADYAYSQVLCYTLCIQTYVYNECKCVSPFEWIAQSIVLSGTDEIREVSLCNVTDQCYMTATARITTTDSIWNQFCSDCSQACSTVDFIITTSAVSAPSTTYVPVIKKFVEKSDIILPKNWSNAWQSEIPKNYLAVDIVCETTRVETYTQDASISGVDLLSNVGGHTGLWIGISFLSIMELVEMLYRLIRYDYYILKGKIRRRNQEQS</sequence>
<evidence type="ECO:0000256" key="7">
    <source>
        <dbReference type="ARBA" id="ARBA00023065"/>
    </source>
</evidence>
<keyword evidence="5 12" id="KW-1133">Transmembrane helix</keyword>
<evidence type="ECO:0000256" key="10">
    <source>
        <dbReference type="ARBA" id="ARBA00023303"/>
    </source>
</evidence>
<evidence type="ECO:0000256" key="12">
    <source>
        <dbReference type="SAM" id="Phobius"/>
    </source>
</evidence>
<keyword evidence="2 11" id="KW-0813">Transport</keyword>
<evidence type="ECO:0000256" key="9">
    <source>
        <dbReference type="ARBA" id="ARBA00023201"/>
    </source>
</evidence>
<comment type="caution">
    <text evidence="13">The sequence shown here is derived from an EMBL/GenBank/DDBJ whole genome shotgun (WGS) entry which is preliminary data.</text>
</comment>
<dbReference type="PRINTS" id="PR01078">
    <property type="entry name" value="AMINACHANNEL"/>
</dbReference>
<evidence type="ECO:0000256" key="11">
    <source>
        <dbReference type="RuleBase" id="RU000679"/>
    </source>
</evidence>
<dbReference type="Proteomes" id="UP000663882">
    <property type="component" value="Unassembled WGS sequence"/>
</dbReference>
<accession>A0A814S8X0</accession>
<keyword evidence="8 12" id="KW-0472">Membrane</keyword>
<dbReference type="Gene3D" id="1.10.287.820">
    <property type="entry name" value="Acid-sensing ion channel domain"/>
    <property type="match status" value="1"/>
</dbReference>
<comment type="similarity">
    <text evidence="11">Belongs to the amiloride-sensitive sodium channel (TC 1.A.6) family.</text>
</comment>
<protein>
    <submittedName>
        <fullName evidence="13">Uncharacterized protein</fullName>
    </submittedName>
</protein>
<evidence type="ECO:0000256" key="5">
    <source>
        <dbReference type="ARBA" id="ARBA00022989"/>
    </source>
</evidence>
<dbReference type="GO" id="GO:0015280">
    <property type="term" value="F:ligand-gated sodium channel activity"/>
    <property type="evidence" value="ECO:0007669"/>
    <property type="project" value="TreeGrafter"/>
</dbReference>
<evidence type="ECO:0000256" key="6">
    <source>
        <dbReference type="ARBA" id="ARBA00023053"/>
    </source>
</evidence>
<dbReference type="OrthoDB" id="6021021at2759"/>
<keyword evidence="9 11" id="KW-0739">Sodium transport</keyword>
<organism evidence="13 14">
    <name type="scientific">Rotaria sordida</name>
    <dbReference type="NCBI Taxonomy" id="392033"/>
    <lineage>
        <taxon>Eukaryota</taxon>
        <taxon>Metazoa</taxon>
        <taxon>Spiralia</taxon>
        <taxon>Gnathifera</taxon>
        <taxon>Rotifera</taxon>
        <taxon>Eurotatoria</taxon>
        <taxon>Bdelloidea</taxon>
        <taxon>Philodinida</taxon>
        <taxon>Philodinidae</taxon>
        <taxon>Rotaria</taxon>
    </lineage>
</organism>
<evidence type="ECO:0000256" key="2">
    <source>
        <dbReference type="ARBA" id="ARBA00022448"/>
    </source>
</evidence>
<proteinExistence type="inferred from homology"/>
<dbReference type="Gene3D" id="2.60.470.10">
    <property type="entry name" value="Acid-sensing ion channels like domains"/>
    <property type="match status" value="1"/>
</dbReference>
<keyword evidence="6" id="KW-0915">Sodium</keyword>
<dbReference type="GO" id="GO:0005886">
    <property type="term" value="C:plasma membrane"/>
    <property type="evidence" value="ECO:0007669"/>
    <property type="project" value="TreeGrafter"/>
</dbReference>
<gene>
    <name evidence="13" type="ORF">RFH988_LOCUS21532</name>
</gene>
<dbReference type="InterPro" id="IPR001873">
    <property type="entry name" value="ENaC"/>
</dbReference>
<feature type="transmembrane region" description="Helical" evidence="12">
    <location>
        <begin position="532"/>
        <end position="552"/>
    </location>
</feature>
<feature type="transmembrane region" description="Helical" evidence="12">
    <location>
        <begin position="58"/>
        <end position="76"/>
    </location>
</feature>
<evidence type="ECO:0000256" key="3">
    <source>
        <dbReference type="ARBA" id="ARBA00022461"/>
    </source>
</evidence>
<evidence type="ECO:0000256" key="4">
    <source>
        <dbReference type="ARBA" id="ARBA00022692"/>
    </source>
</evidence>
<keyword evidence="7 11" id="KW-0406">Ion transport</keyword>
<dbReference type="AlphaFoldDB" id="A0A814S8X0"/>
<reference evidence="13" key="1">
    <citation type="submission" date="2021-02" db="EMBL/GenBank/DDBJ databases">
        <authorList>
            <person name="Nowell W R."/>
        </authorList>
    </citation>
    <scope>NUCLEOTIDE SEQUENCE</scope>
</reference>
<dbReference type="Pfam" id="PF00858">
    <property type="entry name" value="ASC"/>
    <property type="match status" value="1"/>
</dbReference>
<dbReference type="EMBL" id="CAJNOO010001377">
    <property type="protein sequence ID" value="CAF1143861.1"/>
    <property type="molecule type" value="Genomic_DNA"/>
</dbReference>
<dbReference type="Gene3D" id="1.10.287.770">
    <property type="entry name" value="YojJ-like"/>
    <property type="match status" value="1"/>
</dbReference>
<dbReference type="PANTHER" id="PTHR11690">
    <property type="entry name" value="AMILORIDE-SENSITIVE SODIUM CHANNEL-RELATED"/>
    <property type="match status" value="1"/>
</dbReference>
<comment type="subcellular location">
    <subcellularLocation>
        <location evidence="1">Membrane</location>
        <topology evidence="1">Multi-pass membrane protein</topology>
    </subcellularLocation>
</comment>
<evidence type="ECO:0000313" key="14">
    <source>
        <dbReference type="Proteomes" id="UP000663882"/>
    </source>
</evidence>
<keyword evidence="10 11" id="KW-0407">Ion channel</keyword>
<keyword evidence="3 11" id="KW-0894">Sodium channel</keyword>